<dbReference type="InterPro" id="IPR051531">
    <property type="entry name" value="N-acetyltransferase"/>
</dbReference>
<reference evidence="2 3" key="1">
    <citation type="submission" date="2019-08" db="EMBL/GenBank/DDBJ databases">
        <title>Identification of a novel species of the genus Boseongicola.</title>
        <authorList>
            <person name="Zhang X.-Q."/>
        </authorList>
    </citation>
    <scope>NUCLEOTIDE SEQUENCE [LARGE SCALE GENOMIC DNA]</scope>
    <source>
        <strain evidence="2 3">HY14</strain>
    </source>
</reference>
<accession>A0A5D0RNN2</accession>
<dbReference type="Proteomes" id="UP000322080">
    <property type="component" value="Unassembled WGS sequence"/>
</dbReference>
<sequence length="201" mass="21779">MTPAAYPHEVPSTGEAAVQAAALQTSLPRLETARLILRAPRIEDFALFGAILMSDRAVHMGGPLDRRAAWLDFCQCVAGWHLRGHGLWTIEARDGGAVLGFIPTCFEEGDREPELGWFIDQAAEGRGIAFEAAQAVKAWALDTLALPALVSYIDPPNGRSIRLAERLGAWRDDVAAAEIDDDILVYRHAPDDADGGMEAYA</sequence>
<comment type="caution">
    <text evidence="2">The sequence shown here is derived from an EMBL/GenBank/DDBJ whole genome shotgun (WGS) entry which is preliminary data.</text>
</comment>
<dbReference type="Gene3D" id="3.40.630.30">
    <property type="match status" value="1"/>
</dbReference>
<dbReference type="InterPro" id="IPR016181">
    <property type="entry name" value="Acyl_CoA_acyltransferase"/>
</dbReference>
<dbReference type="PROSITE" id="PS51186">
    <property type="entry name" value="GNAT"/>
    <property type="match status" value="1"/>
</dbReference>
<dbReference type="InterPro" id="IPR000182">
    <property type="entry name" value="GNAT_dom"/>
</dbReference>
<evidence type="ECO:0000313" key="2">
    <source>
        <dbReference type="EMBL" id="TYB82184.1"/>
    </source>
</evidence>
<evidence type="ECO:0000313" key="3">
    <source>
        <dbReference type="Proteomes" id="UP000322080"/>
    </source>
</evidence>
<dbReference type="AlphaFoldDB" id="A0A5D0RNN2"/>
<dbReference type="SUPFAM" id="SSF55729">
    <property type="entry name" value="Acyl-CoA N-acyltransferases (Nat)"/>
    <property type="match status" value="1"/>
</dbReference>
<dbReference type="PANTHER" id="PTHR43792">
    <property type="entry name" value="GNAT FAMILY, PUTATIVE (AFU_ORTHOLOGUE AFUA_3G00765)-RELATED-RELATED"/>
    <property type="match status" value="1"/>
</dbReference>
<feature type="domain" description="N-acetyltransferase" evidence="1">
    <location>
        <begin position="35"/>
        <end position="190"/>
    </location>
</feature>
<protein>
    <submittedName>
        <fullName evidence="2">GNAT family N-acetyltransferase</fullName>
    </submittedName>
</protein>
<dbReference type="Pfam" id="PF13302">
    <property type="entry name" value="Acetyltransf_3"/>
    <property type="match status" value="1"/>
</dbReference>
<dbReference type="PANTHER" id="PTHR43792:SF1">
    <property type="entry name" value="N-ACETYLTRANSFERASE DOMAIN-CONTAINING PROTEIN"/>
    <property type="match status" value="1"/>
</dbReference>
<dbReference type="EMBL" id="VSIY01000004">
    <property type="protein sequence ID" value="TYB82184.1"/>
    <property type="molecule type" value="Genomic_DNA"/>
</dbReference>
<dbReference type="GO" id="GO:0016747">
    <property type="term" value="F:acyltransferase activity, transferring groups other than amino-acyl groups"/>
    <property type="evidence" value="ECO:0007669"/>
    <property type="project" value="InterPro"/>
</dbReference>
<evidence type="ECO:0000259" key="1">
    <source>
        <dbReference type="PROSITE" id="PS51186"/>
    </source>
</evidence>
<gene>
    <name evidence="2" type="ORF">FVF75_05500</name>
</gene>
<keyword evidence="2" id="KW-0808">Transferase</keyword>
<organism evidence="2 3">
    <name type="scientific">Maritimibacter fusiformis</name>
    <dbReference type="NCBI Taxonomy" id="2603819"/>
    <lineage>
        <taxon>Bacteria</taxon>
        <taxon>Pseudomonadati</taxon>
        <taxon>Pseudomonadota</taxon>
        <taxon>Alphaproteobacteria</taxon>
        <taxon>Rhodobacterales</taxon>
        <taxon>Roseobacteraceae</taxon>
        <taxon>Maritimibacter</taxon>
    </lineage>
</organism>
<keyword evidence="3" id="KW-1185">Reference proteome</keyword>
<proteinExistence type="predicted"/>
<dbReference type="RefSeq" id="WP_148376947.1">
    <property type="nucleotide sequence ID" value="NZ_VSIY01000004.1"/>
</dbReference>
<name>A0A5D0RNN2_9RHOB</name>